<evidence type="ECO:0000256" key="1">
    <source>
        <dbReference type="SAM" id="MobiDB-lite"/>
    </source>
</evidence>
<accession>A0A4V3SHE9</accession>
<organism evidence="2 3">
    <name type="scientific">Opisthorchis felineus</name>
    <dbReference type="NCBI Taxonomy" id="147828"/>
    <lineage>
        <taxon>Eukaryota</taxon>
        <taxon>Metazoa</taxon>
        <taxon>Spiralia</taxon>
        <taxon>Lophotrochozoa</taxon>
        <taxon>Platyhelminthes</taxon>
        <taxon>Trematoda</taxon>
        <taxon>Digenea</taxon>
        <taxon>Opisthorchiida</taxon>
        <taxon>Opisthorchiata</taxon>
        <taxon>Opisthorchiidae</taxon>
        <taxon>Opisthorchis</taxon>
    </lineage>
</organism>
<reference evidence="2 3" key="1">
    <citation type="journal article" date="2019" name="BMC Genomics">
        <title>New insights from Opisthorchis felineus genome: update on genomics of the epidemiologically important liver flukes.</title>
        <authorList>
            <person name="Ershov N.I."/>
            <person name="Mordvinov V.A."/>
            <person name="Prokhortchouk E.B."/>
            <person name="Pakharukova M.Y."/>
            <person name="Gunbin K.V."/>
            <person name="Ustyantsev K."/>
            <person name="Genaev M.A."/>
            <person name="Blinov A.G."/>
            <person name="Mazur A."/>
            <person name="Boulygina E."/>
            <person name="Tsygankova S."/>
            <person name="Khrameeva E."/>
            <person name="Chekanov N."/>
            <person name="Fan G."/>
            <person name="Xiao A."/>
            <person name="Zhang H."/>
            <person name="Xu X."/>
            <person name="Yang H."/>
            <person name="Solovyev V."/>
            <person name="Lee S.M."/>
            <person name="Liu X."/>
            <person name="Afonnikov D.A."/>
            <person name="Skryabin K.G."/>
        </authorList>
    </citation>
    <scope>NUCLEOTIDE SEQUENCE [LARGE SCALE GENOMIC DNA]</scope>
    <source>
        <strain evidence="2">AK-0245</strain>
        <tissue evidence="2">Whole organism</tissue>
    </source>
</reference>
<comment type="caution">
    <text evidence="2">The sequence shown here is derived from an EMBL/GenBank/DDBJ whole genome shotgun (WGS) entry which is preliminary data.</text>
</comment>
<proteinExistence type="predicted"/>
<evidence type="ECO:0000313" key="2">
    <source>
        <dbReference type="EMBL" id="TGZ75924.1"/>
    </source>
</evidence>
<name>A0A4V3SHE9_OPIFE</name>
<dbReference type="EMBL" id="SJOL01000240">
    <property type="protein sequence ID" value="TGZ75924.1"/>
    <property type="molecule type" value="Genomic_DNA"/>
</dbReference>
<keyword evidence="3" id="KW-1185">Reference proteome</keyword>
<protein>
    <submittedName>
        <fullName evidence="2">Uncharacterized protein</fullName>
    </submittedName>
</protein>
<dbReference type="AlphaFoldDB" id="A0A4V3SHE9"/>
<gene>
    <name evidence="2" type="ORF">CRM22_000151</name>
</gene>
<evidence type="ECO:0000313" key="3">
    <source>
        <dbReference type="Proteomes" id="UP000308267"/>
    </source>
</evidence>
<dbReference type="Proteomes" id="UP000308267">
    <property type="component" value="Unassembled WGS sequence"/>
</dbReference>
<feature type="region of interest" description="Disordered" evidence="1">
    <location>
        <begin position="26"/>
        <end position="48"/>
    </location>
</feature>
<sequence length="180" mass="20357">MRKAVDIVVKNSGLTQPRCYDLRKRFDPAKNSHSNPTGIKKNERHFYPSPGSRTDGIKQYFNFVSNRKPVPNLWSRNFLRFIDAMLLCSHSGMVASGLYVVFVDSSTVVQSVAIVTTCSYVSTLMGSGAQPPSCGVLQYSKFIDCRHRDPPFALLRLMFLWCLNFRYICDALFSSDVNPI</sequence>